<dbReference type="OMA" id="VEDRTWI"/>
<organism evidence="2 3">
    <name type="scientific">Epicoccum nigrum</name>
    <name type="common">Soil fungus</name>
    <name type="synonym">Epicoccum purpurascens</name>
    <dbReference type="NCBI Taxonomy" id="105696"/>
    <lineage>
        <taxon>Eukaryota</taxon>
        <taxon>Fungi</taxon>
        <taxon>Dikarya</taxon>
        <taxon>Ascomycota</taxon>
        <taxon>Pezizomycotina</taxon>
        <taxon>Dothideomycetes</taxon>
        <taxon>Pleosporomycetidae</taxon>
        <taxon>Pleosporales</taxon>
        <taxon>Pleosporineae</taxon>
        <taxon>Didymellaceae</taxon>
        <taxon>Epicoccum</taxon>
    </lineage>
</organism>
<evidence type="ECO:0000313" key="3">
    <source>
        <dbReference type="Proteomes" id="UP000193240"/>
    </source>
</evidence>
<dbReference type="EMBL" id="KZ107860">
    <property type="protein sequence ID" value="OSS43956.1"/>
    <property type="molecule type" value="Genomic_DNA"/>
</dbReference>
<gene>
    <name evidence="2" type="ORF">B5807_11328</name>
</gene>
<protein>
    <submittedName>
        <fullName evidence="2">Uncharacterized protein</fullName>
    </submittedName>
</protein>
<accession>A0A1Y2LJ67</accession>
<dbReference type="SUPFAM" id="SSF48403">
    <property type="entry name" value="Ankyrin repeat"/>
    <property type="match status" value="1"/>
</dbReference>
<proteinExistence type="predicted"/>
<dbReference type="AlphaFoldDB" id="A0A1Y2LJ67"/>
<feature type="compositionally biased region" description="Basic and acidic residues" evidence="1">
    <location>
        <begin position="47"/>
        <end position="59"/>
    </location>
</feature>
<evidence type="ECO:0000256" key="1">
    <source>
        <dbReference type="SAM" id="MobiDB-lite"/>
    </source>
</evidence>
<dbReference type="InParanoid" id="A0A1Y2LJ67"/>
<feature type="region of interest" description="Disordered" evidence="1">
    <location>
        <begin position="35"/>
        <end position="62"/>
    </location>
</feature>
<dbReference type="Gene3D" id="1.25.40.20">
    <property type="entry name" value="Ankyrin repeat-containing domain"/>
    <property type="match status" value="1"/>
</dbReference>
<evidence type="ECO:0000313" key="2">
    <source>
        <dbReference type="EMBL" id="OSS43956.1"/>
    </source>
</evidence>
<reference evidence="2 3" key="1">
    <citation type="journal article" date="2017" name="Genome Announc.">
        <title>Genome sequence of the saprophytic ascomycete Epicoccum nigrum ICMP 19927 strain isolated from New Zealand.</title>
        <authorList>
            <person name="Fokin M."/>
            <person name="Fleetwood D."/>
            <person name="Weir B.S."/>
            <person name="Villas-Boas S.G."/>
        </authorList>
    </citation>
    <scope>NUCLEOTIDE SEQUENCE [LARGE SCALE GENOMIC DNA]</scope>
    <source>
        <strain evidence="2 3">ICMP 19927</strain>
    </source>
</reference>
<dbReference type="Proteomes" id="UP000193240">
    <property type="component" value="Unassembled WGS sequence"/>
</dbReference>
<keyword evidence="3" id="KW-1185">Reference proteome</keyword>
<sequence>MATISVVNIAGDMLQRNDSVADVTKEKHIHISVTPIEDDEISSAGKHSVDSSNSDRSRQGTEGQIVRLREEIAVANNVLELCIREAVGASTTLEKKKMQERTNAAYTAWAAKELMLTELLNSMQDSDDSSTYSSSTTNAKKLSVHPYPTHRMHVRKSSQAPPEVSASATAFMQQIGWVSPASLIQYLNSGIDVNGLGQFAGYPQHPITPLMAIIRSPFVTESTEILELLLEQDADPCIRDAYGLSAFAHAIYTRRKDAVRLFLQTLTEYEHSGSPTGNASMNLDTAWTGAKHLRWDAAQAVIDNDMATLTTLLSDTSSHNTIVHTACLPLAILFDNMPAVQALLDYGINAFELFRRSPAHPSRPFTSPISMAIYTQNQPLVQTLLFQDLATNDRRGRIWYAQLFAATPAAYPCAPMVDFLLDNIPLVEAFDRAIRVEDRTWIHRIALRTVSLLLQPGEGDTAGARALAAEAFANLFDRAWNLKLCDNKSLARGIIDMVEGGAERDFTFVACGGTLGISSKMVDRLIIAAKG</sequence>
<name>A0A1Y2LJ67_EPING</name>
<dbReference type="InterPro" id="IPR036770">
    <property type="entry name" value="Ankyrin_rpt-contain_sf"/>
</dbReference>